<dbReference type="AlphaFoldDB" id="A0ABD1I3D1"/>
<dbReference type="PANTHER" id="PTHR48029:SF1">
    <property type="entry name" value="NUCLEOLAR PROTEIN 8"/>
    <property type="match status" value="1"/>
</dbReference>
<proteinExistence type="predicted"/>
<evidence type="ECO:0000256" key="2">
    <source>
        <dbReference type="PROSITE-ProRule" id="PRU00176"/>
    </source>
</evidence>
<dbReference type="SMART" id="SM00360">
    <property type="entry name" value="RRM"/>
    <property type="match status" value="1"/>
</dbReference>
<dbReference type="InterPro" id="IPR000504">
    <property type="entry name" value="RRM_dom"/>
</dbReference>
<accession>A0ABD1I3D1</accession>
<name>A0ABD1I3D1_SALDI</name>
<evidence type="ECO:0000259" key="3">
    <source>
        <dbReference type="PROSITE" id="PS50102"/>
    </source>
</evidence>
<dbReference type="PANTHER" id="PTHR48029">
    <property type="entry name" value="NUCLEOLAR PROTEIN 8"/>
    <property type="match status" value="1"/>
</dbReference>
<keyword evidence="1 2" id="KW-0694">RNA-binding</keyword>
<keyword evidence="5" id="KW-1185">Reference proteome</keyword>
<sequence>MALRAAVSANHQVGMGLAVKAFCSSFSSLPFSLPQSTTENPPPAESSTNLFVCGLNKRTTSEGLRNAFAKYGEVVHAKVVIDHASKVDSDHASKISKGFGFVKYATIQDAESGMKGMDGQYLDGWVIFVEYARPRAPFPQ</sequence>
<feature type="domain" description="RRM" evidence="3">
    <location>
        <begin position="48"/>
        <end position="134"/>
    </location>
</feature>
<organism evidence="4 5">
    <name type="scientific">Salvia divinorum</name>
    <name type="common">Maria pastora</name>
    <name type="synonym">Diviner's sage</name>
    <dbReference type="NCBI Taxonomy" id="28513"/>
    <lineage>
        <taxon>Eukaryota</taxon>
        <taxon>Viridiplantae</taxon>
        <taxon>Streptophyta</taxon>
        <taxon>Embryophyta</taxon>
        <taxon>Tracheophyta</taxon>
        <taxon>Spermatophyta</taxon>
        <taxon>Magnoliopsida</taxon>
        <taxon>eudicotyledons</taxon>
        <taxon>Gunneridae</taxon>
        <taxon>Pentapetalae</taxon>
        <taxon>asterids</taxon>
        <taxon>lamiids</taxon>
        <taxon>Lamiales</taxon>
        <taxon>Lamiaceae</taxon>
        <taxon>Nepetoideae</taxon>
        <taxon>Mentheae</taxon>
        <taxon>Salviinae</taxon>
        <taxon>Salvia</taxon>
        <taxon>Salvia subgen. Calosphace</taxon>
    </lineage>
</organism>
<protein>
    <submittedName>
        <fullName evidence="4">Organelle RRM domain-containing protein 2, mitochondrial-like</fullName>
    </submittedName>
</protein>
<evidence type="ECO:0000313" key="5">
    <source>
        <dbReference type="Proteomes" id="UP001567538"/>
    </source>
</evidence>
<reference evidence="4 5" key="1">
    <citation type="submission" date="2024-06" db="EMBL/GenBank/DDBJ databases">
        <title>A chromosome level genome sequence of Diviner's sage (Salvia divinorum).</title>
        <authorList>
            <person name="Ford S.A."/>
            <person name="Ro D.-K."/>
            <person name="Ness R.W."/>
            <person name="Phillips M.A."/>
        </authorList>
    </citation>
    <scope>NUCLEOTIDE SEQUENCE [LARGE SCALE GENOMIC DNA]</scope>
    <source>
        <strain evidence="4">SAF-2024a</strain>
        <tissue evidence="4">Leaf</tissue>
    </source>
</reference>
<dbReference type="PROSITE" id="PS50102">
    <property type="entry name" value="RRM"/>
    <property type="match status" value="1"/>
</dbReference>
<dbReference type="InterPro" id="IPR012677">
    <property type="entry name" value="Nucleotide-bd_a/b_plait_sf"/>
</dbReference>
<dbReference type="Proteomes" id="UP001567538">
    <property type="component" value="Unassembled WGS sequence"/>
</dbReference>
<dbReference type="InterPro" id="IPR035979">
    <property type="entry name" value="RBD_domain_sf"/>
</dbReference>
<dbReference type="Pfam" id="PF00076">
    <property type="entry name" value="RRM_1"/>
    <property type="match status" value="1"/>
</dbReference>
<dbReference type="EMBL" id="JBEAFC010000003">
    <property type="protein sequence ID" value="KAL1562917.1"/>
    <property type="molecule type" value="Genomic_DNA"/>
</dbReference>
<evidence type="ECO:0000256" key="1">
    <source>
        <dbReference type="ARBA" id="ARBA00022884"/>
    </source>
</evidence>
<dbReference type="GO" id="GO:0003723">
    <property type="term" value="F:RNA binding"/>
    <property type="evidence" value="ECO:0007669"/>
    <property type="project" value="UniProtKB-UniRule"/>
</dbReference>
<gene>
    <name evidence="4" type="ORF">AAHA92_05438</name>
</gene>
<dbReference type="Gene3D" id="3.30.70.330">
    <property type="match status" value="1"/>
</dbReference>
<dbReference type="SUPFAM" id="SSF54928">
    <property type="entry name" value="RNA-binding domain, RBD"/>
    <property type="match status" value="1"/>
</dbReference>
<evidence type="ECO:0000313" key="4">
    <source>
        <dbReference type="EMBL" id="KAL1562917.1"/>
    </source>
</evidence>
<comment type="caution">
    <text evidence="4">The sequence shown here is derived from an EMBL/GenBank/DDBJ whole genome shotgun (WGS) entry which is preliminary data.</text>
</comment>